<dbReference type="AlphaFoldDB" id="A0A831UC10"/>
<feature type="region of interest" description="Disordered" evidence="1">
    <location>
        <begin position="1"/>
        <end position="47"/>
    </location>
</feature>
<dbReference type="GO" id="GO:0004521">
    <property type="term" value="F:RNA endonuclease activity"/>
    <property type="evidence" value="ECO:0007669"/>
    <property type="project" value="TreeGrafter"/>
</dbReference>
<protein>
    <submittedName>
        <fullName evidence="2">Type II toxin-antitoxin system PemK/MazF family toxin</fullName>
    </submittedName>
</protein>
<organism evidence="2">
    <name type="scientific">Geobacter metallireducens</name>
    <dbReference type="NCBI Taxonomy" id="28232"/>
    <lineage>
        <taxon>Bacteria</taxon>
        <taxon>Pseudomonadati</taxon>
        <taxon>Thermodesulfobacteriota</taxon>
        <taxon>Desulfuromonadia</taxon>
        <taxon>Geobacterales</taxon>
        <taxon>Geobacteraceae</taxon>
        <taxon>Geobacter</taxon>
    </lineage>
</organism>
<name>A0A831UC10_GEOME</name>
<dbReference type="SUPFAM" id="SSF50118">
    <property type="entry name" value="Cell growth inhibitor/plasmid maintenance toxic component"/>
    <property type="match status" value="1"/>
</dbReference>
<dbReference type="GO" id="GO:0006402">
    <property type="term" value="P:mRNA catabolic process"/>
    <property type="evidence" value="ECO:0007669"/>
    <property type="project" value="TreeGrafter"/>
</dbReference>
<accession>A0A831UC10</accession>
<dbReference type="GO" id="GO:0016075">
    <property type="term" value="P:rRNA catabolic process"/>
    <property type="evidence" value="ECO:0007669"/>
    <property type="project" value="TreeGrafter"/>
</dbReference>
<dbReference type="EMBL" id="DSOV01000033">
    <property type="protein sequence ID" value="HEN42182.1"/>
    <property type="molecule type" value="Genomic_DNA"/>
</dbReference>
<reference evidence="2" key="1">
    <citation type="journal article" date="2020" name="mSystems">
        <title>Genome- and Community-Level Interaction Insights into Carbon Utilization and Element Cycling Functions of Hydrothermarchaeota in Hydrothermal Sediment.</title>
        <authorList>
            <person name="Zhou Z."/>
            <person name="Liu Y."/>
            <person name="Xu W."/>
            <person name="Pan J."/>
            <person name="Luo Z.H."/>
            <person name="Li M."/>
        </authorList>
    </citation>
    <scope>NUCLEOTIDE SEQUENCE [LARGE SCALE GENOMIC DNA]</scope>
    <source>
        <strain evidence="2">SpSt-349</strain>
    </source>
</reference>
<dbReference type="PANTHER" id="PTHR33988:SF2">
    <property type="entry name" value="ENDORIBONUCLEASE MAZF"/>
    <property type="match status" value="1"/>
</dbReference>
<sequence length="164" mass="17451">MAAAAAGQRRPRGTGRLRPLPCRQCRRSGRAPGRGGGGASPRRGEEAVKRGDVYWADLVPRSGSEQTGRRPVIIISHDAFNQTPGWRSVIVVPLSTSPRQAGRGPTVVPLPKGEAGLTKDSAALCHQITTLDRAKLTEFVGELPSSLMARIEDATMIAVGIIPR</sequence>
<evidence type="ECO:0000313" key="2">
    <source>
        <dbReference type="EMBL" id="HEN42182.1"/>
    </source>
</evidence>
<dbReference type="GO" id="GO:0003677">
    <property type="term" value="F:DNA binding"/>
    <property type="evidence" value="ECO:0007669"/>
    <property type="project" value="InterPro"/>
</dbReference>
<dbReference type="Gene3D" id="2.30.30.110">
    <property type="match status" value="1"/>
</dbReference>
<comment type="caution">
    <text evidence="2">The sequence shown here is derived from an EMBL/GenBank/DDBJ whole genome shotgun (WGS) entry which is preliminary data.</text>
</comment>
<dbReference type="InterPro" id="IPR011067">
    <property type="entry name" value="Plasmid_toxin/cell-grow_inhib"/>
</dbReference>
<dbReference type="Pfam" id="PF02452">
    <property type="entry name" value="PemK_toxin"/>
    <property type="match status" value="1"/>
</dbReference>
<dbReference type="PANTHER" id="PTHR33988">
    <property type="entry name" value="ENDORIBONUCLEASE MAZF-RELATED"/>
    <property type="match status" value="1"/>
</dbReference>
<gene>
    <name evidence="2" type="ORF">ENQ87_07370</name>
</gene>
<dbReference type="InterPro" id="IPR003477">
    <property type="entry name" value="PemK-like"/>
</dbReference>
<evidence type="ECO:0000256" key="1">
    <source>
        <dbReference type="SAM" id="MobiDB-lite"/>
    </source>
</evidence>
<proteinExistence type="predicted"/>